<dbReference type="Gene3D" id="1.10.3210.10">
    <property type="entry name" value="Hypothetical protein af1432"/>
    <property type="match status" value="1"/>
</dbReference>
<accession>A0A379Z4X6</accession>
<keyword evidence="3" id="KW-1185">Reference proteome</keyword>
<protein>
    <submittedName>
        <fullName evidence="2">HDOD domain</fullName>
    </submittedName>
</protein>
<dbReference type="AlphaFoldDB" id="A0A379Z4X6"/>
<reference evidence="2 3" key="1">
    <citation type="submission" date="2018-06" db="EMBL/GenBank/DDBJ databases">
        <authorList>
            <consortium name="Pathogen Informatics"/>
            <person name="Doyle S."/>
        </authorList>
    </citation>
    <scope>NUCLEOTIDE SEQUENCE [LARGE SCALE GENOMIC DNA]</scope>
    <source>
        <strain evidence="2 3">NCTC10738</strain>
    </source>
</reference>
<proteinExistence type="predicted"/>
<dbReference type="EMBL" id="UGYO01000001">
    <property type="protein sequence ID" value="SUI55175.1"/>
    <property type="molecule type" value="Genomic_DNA"/>
</dbReference>
<organism evidence="2 3">
    <name type="scientific">Shewanella algae</name>
    <dbReference type="NCBI Taxonomy" id="38313"/>
    <lineage>
        <taxon>Bacteria</taxon>
        <taxon>Pseudomonadati</taxon>
        <taxon>Pseudomonadota</taxon>
        <taxon>Gammaproteobacteria</taxon>
        <taxon>Alteromonadales</taxon>
        <taxon>Shewanellaceae</taxon>
        <taxon>Shewanella</taxon>
    </lineage>
</organism>
<feature type="domain" description="HDOD" evidence="1">
    <location>
        <begin position="108"/>
        <end position="318"/>
    </location>
</feature>
<evidence type="ECO:0000313" key="2">
    <source>
        <dbReference type="EMBL" id="SUI55175.1"/>
    </source>
</evidence>
<dbReference type="Pfam" id="PF08668">
    <property type="entry name" value="HDOD"/>
    <property type="match status" value="1"/>
</dbReference>
<dbReference type="PROSITE" id="PS51833">
    <property type="entry name" value="HDOD"/>
    <property type="match status" value="1"/>
</dbReference>
<dbReference type="Proteomes" id="UP000254069">
    <property type="component" value="Unassembled WGS sequence"/>
</dbReference>
<evidence type="ECO:0000313" key="3">
    <source>
        <dbReference type="Proteomes" id="UP000254069"/>
    </source>
</evidence>
<dbReference type="SUPFAM" id="SSF109604">
    <property type="entry name" value="HD-domain/PDEase-like"/>
    <property type="match status" value="1"/>
</dbReference>
<gene>
    <name evidence="2" type="ORF">NCTC10738_00977</name>
</gene>
<evidence type="ECO:0000259" key="1">
    <source>
        <dbReference type="PROSITE" id="PS51833"/>
    </source>
</evidence>
<dbReference type="InterPro" id="IPR013976">
    <property type="entry name" value="HDOD"/>
</dbReference>
<name>A0A379Z4X6_9GAMM</name>
<sequence>MRAWQEGNILGLSVAGGVKPGSVIEIEQRLYQQLILGKQRIDSGDDELEPELEAVAFKLEVEREATLERLARQQQAKALYQRVSAQLTDTLAAELGNRLASIEEVTRLSGITDKQILLLELLQHPRLDLARLRPVVAEQSWLVRDLSSLVNSPSFRARRPQNLDVQLTDLKLVLSYIGVEHLRVLIPYYTCRHWLPTGHASLLWTVRKLWRFSQVQGIAARTLAKLHDLDAPMLYAVSLMQQLGISVLLSMSAKLFEQLRGSWLREASSDRDKALYDAIALCDFPAALVYSLVKQHALSLNWQLPTQLGFADAAMVTLLKERDTALGFSQLSPNAAVLAKADCFAKCFLLEEMRQLEFRDRRIMMAYHELTEQELIRLKGQNYRKPELL</sequence>